<dbReference type="EMBL" id="VIIS01000186">
    <property type="protein sequence ID" value="KAF0312211.1"/>
    <property type="molecule type" value="Genomic_DNA"/>
</dbReference>
<evidence type="ECO:0000313" key="5">
    <source>
        <dbReference type="Proteomes" id="UP000440578"/>
    </source>
</evidence>
<evidence type="ECO:0000259" key="3">
    <source>
        <dbReference type="Pfam" id="PF02225"/>
    </source>
</evidence>
<dbReference type="InterPro" id="IPR003137">
    <property type="entry name" value="PA_domain"/>
</dbReference>
<dbReference type="AlphaFoldDB" id="A0A6A4XCN9"/>
<dbReference type="Proteomes" id="UP000440578">
    <property type="component" value="Unassembled WGS sequence"/>
</dbReference>
<sequence length="186" mass="21057">MFMSLLTGQLDRVMTFHHYSAMFALEDVFFEIVSPEVLQYTYLIQVTRDFGTPFNFTLRGARLVPADPSFACGPLANCDDIEGGVAFVQRGDCPFVEKAMNAQLCGARAVLVFDDDPENVEHFIEMTSESKTMHPTIPAAFLLGKNGYVIMETLQRLRLSHAVINIPINASMYHIHERKQPPWVLW</sequence>
<dbReference type="Gene3D" id="3.50.30.30">
    <property type="match status" value="1"/>
</dbReference>
<name>A0A6A4XCN9_AMPAM</name>
<dbReference type="SUPFAM" id="SSF52025">
    <property type="entry name" value="PA domain"/>
    <property type="match status" value="1"/>
</dbReference>
<keyword evidence="2" id="KW-0325">Glycoprotein</keyword>
<dbReference type="PANTHER" id="PTHR22702:SF1">
    <property type="entry name" value="PROTEASE-ASSOCIATED DOMAIN-CONTAINING PROTEIN 1"/>
    <property type="match status" value="1"/>
</dbReference>
<organism evidence="4 5">
    <name type="scientific">Amphibalanus amphitrite</name>
    <name type="common">Striped barnacle</name>
    <name type="synonym">Balanus amphitrite</name>
    <dbReference type="NCBI Taxonomy" id="1232801"/>
    <lineage>
        <taxon>Eukaryota</taxon>
        <taxon>Metazoa</taxon>
        <taxon>Ecdysozoa</taxon>
        <taxon>Arthropoda</taxon>
        <taxon>Crustacea</taxon>
        <taxon>Multicrustacea</taxon>
        <taxon>Cirripedia</taxon>
        <taxon>Thoracica</taxon>
        <taxon>Thoracicalcarea</taxon>
        <taxon>Balanomorpha</taxon>
        <taxon>Balanoidea</taxon>
        <taxon>Balanidae</taxon>
        <taxon>Amphibalaninae</taxon>
        <taxon>Amphibalanus</taxon>
    </lineage>
</organism>
<comment type="caution">
    <text evidence="4">The sequence shown here is derived from an EMBL/GenBank/DDBJ whole genome shotgun (WGS) entry which is preliminary data.</text>
</comment>
<dbReference type="InterPro" id="IPR046450">
    <property type="entry name" value="PA_dom_sf"/>
</dbReference>
<keyword evidence="1" id="KW-0732">Signal</keyword>
<proteinExistence type="predicted"/>
<accession>A0A6A4XCN9</accession>
<gene>
    <name evidence="4" type="primary">bag_1</name>
    <name evidence="4" type="ORF">FJT64_017017</name>
</gene>
<keyword evidence="5" id="KW-1185">Reference proteome</keyword>
<dbReference type="OrthoDB" id="206201at2759"/>
<evidence type="ECO:0000256" key="1">
    <source>
        <dbReference type="ARBA" id="ARBA00022729"/>
    </source>
</evidence>
<reference evidence="4 5" key="1">
    <citation type="submission" date="2019-07" db="EMBL/GenBank/DDBJ databases">
        <title>Draft genome assembly of a fouling barnacle, Amphibalanus amphitrite (Darwin, 1854): The first reference genome for Thecostraca.</title>
        <authorList>
            <person name="Kim W."/>
        </authorList>
    </citation>
    <scope>NUCLEOTIDE SEQUENCE [LARGE SCALE GENOMIC DNA]</scope>
    <source>
        <strain evidence="4">SNU_AA5</strain>
        <tissue evidence="4">Soma without cirri and trophi</tissue>
    </source>
</reference>
<dbReference type="Pfam" id="PF02225">
    <property type="entry name" value="PA"/>
    <property type="match status" value="1"/>
</dbReference>
<dbReference type="PANTHER" id="PTHR22702">
    <property type="entry name" value="PROTEASE-ASSOCIATED DOMAIN-CONTAINING PROTEIN"/>
    <property type="match status" value="1"/>
</dbReference>
<evidence type="ECO:0000313" key="4">
    <source>
        <dbReference type="EMBL" id="KAF0312211.1"/>
    </source>
</evidence>
<evidence type="ECO:0000256" key="2">
    <source>
        <dbReference type="ARBA" id="ARBA00023180"/>
    </source>
</evidence>
<feature type="domain" description="PA" evidence="3">
    <location>
        <begin position="62"/>
        <end position="147"/>
    </location>
</feature>
<protein>
    <submittedName>
        <fullName evidence="4">PRADC1-like protein</fullName>
    </submittedName>
</protein>